<reference evidence="1 2" key="1">
    <citation type="journal article" date="2020" name="Biotechnol. Biofuels">
        <title>New insights from the biogas microbiome by comprehensive genome-resolved metagenomics of nearly 1600 species originating from multiple anaerobic digesters.</title>
        <authorList>
            <person name="Campanaro S."/>
            <person name="Treu L."/>
            <person name="Rodriguez-R L.M."/>
            <person name="Kovalovszki A."/>
            <person name="Ziels R.M."/>
            <person name="Maus I."/>
            <person name="Zhu X."/>
            <person name="Kougias P.G."/>
            <person name="Basile A."/>
            <person name="Luo G."/>
            <person name="Schluter A."/>
            <person name="Konstantinidis K.T."/>
            <person name="Angelidaki I."/>
        </authorList>
    </citation>
    <scope>NUCLEOTIDE SEQUENCE [LARGE SCALE GENOMIC DNA]</scope>
    <source>
        <strain evidence="1">AS27yjCOA_202</strain>
    </source>
</reference>
<proteinExistence type="predicted"/>
<name>A0A7X9HU15_UNCKA</name>
<dbReference type="InterPro" id="IPR027417">
    <property type="entry name" value="P-loop_NTPase"/>
</dbReference>
<sequence length="170" mass="19518">MDKYPILIFVRGLPGSGKSSISLELSKFVNGKIIDPDMLEAKLPKSLRSERLRKFRACVRKTKGYLKEGKNVIWCQPFRKPQNIELLVNMLERKSSNTFLMDISIPLEVSWIRSKGNFHNERETFDDFVSKYSSIANSCTIPVLKLNGEDKIASNVDKILAFIRYNISNE</sequence>
<dbReference type="AlphaFoldDB" id="A0A7X9HU15"/>
<dbReference type="GO" id="GO:0005524">
    <property type="term" value="F:ATP binding"/>
    <property type="evidence" value="ECO:0007669"/>
    <property type="project" value="UniProtKB-KW"/>
</dbReference>
<dbReference type="Proteomes" id="UP000590542">
    <property type="component" value="Unassembled WGS sequence"/>
</dbReference>
<keyword evidence="1" id="KW-0067">ATP-binding</keyword>
<dbReference type="Gene3D" id="3.40.50.300">
    <property type="entry name" value="P-loop containing nucleotide triphosphate hydrolases"/>
    <property type="match status" value="1"/>
</dbReference>
<gene>
    <name evidence="1" type="ORF">GYA37_04180</name>
</gene>
<evidence type="ECO:0000313" key="2">
    <source>
        <dbReference type="Proteomes" id="UP000590542"/>
    </source>
</evidence>
<keyword evidence="1" id="KW-0547">Nucleotide-binding</keyword>
<dbReference type="EMBL" id="JAAZNV010000014">
    <property type="protein sequence ID" value="NMB92003.1"/>
    <property type="molecule type" value="Genomic_DNA"/>
</dbReference>
<organism evidence="1 2">
    <name type="scientific">candidate division WWE3 bacterium</name>
    <dbReference type="NCBI Taxonomy" id="2053526"/>
    <lineage>
        <taxon>Bacteria</taxon>
        <taxon>Katanobacteria</taxon>
    </lineage>
</organism>
<dbReference type="SUPFAM" id="SSF52540">
    <property type="entry name" value="P-loop containing nucleoside triphosphate hydrolases"/>
    <property type="match status" value="1"/>
</dbReference>
<evidence type="ECO:0000313" key="1">
    <source>
        <dbReference type="EMBL" id="NMB92003.1"/>
    </source>
</evidence>
<comment type="caution">
    <text evidence="1">The sequence shown here is derived from an EMBL/GenBank/DDBJ whole genome shotgun (WGS) entry which is preliminary data.</text>
</comment>
<protein>
    <submittedName>
        <fullName evidence="1">ATP-binding protein</fullName>
    </submittedName>
</protein>
<accession>A0A7X9HU15</accession>
<dbReference type="Pfam" id="PF13671">
    <property type="entry name" value="AAA_33"/>
    <property type="match status" value="1"/>
</dbReference>